<evidence type="ECO:0000313" key="2">
    <source>
        <dbReference type="EMBL" id="GIZ03768.1"/>
    </source>
</evidence>
<feature type="compositionally biased region" description="Basic and acidic residues" evidence="1">
    <location>
        <begin position="15"/>
        <end position="29"/>
    </location>
</feature>
<dbReference type="AlphaFoldDB" id="A0AAV4Y9K6"/>
<gene>
    <name evidence="2" type="ORF">CEXT_137481</name>
</gene>
<dbReference type="Proteomes" id="UP001054945">
    <property type="component" value="Unassembled WGS sequence"/>
</dbReference>
<dbReference type="EMBL" id="BPLR01018995">
    <property type="protein sequence ID" value="GIZ03768.1"/>
    <property type="molecule type" value="Genomic_DNA"/>
</dbReference>
<comment type="caution">
    <text evidence="2">The sequence shown here is derived from an EMBL/GenBank/DDBJ whole genome shotgun (WGS) entry which is preliminary data.</text>
</comment>
<sequence length="139" mass="16293">MFCSDTENQSPGDLAHPDIRDSNKSKHSEFRPNSKALYASLSPFAFNTPVFTFKTTSRLGIEPPLLETRDEKESWYKWLEAWEERVSEDHVRRETNCSPTFHFKAQSEMHQPNPQLYSNSKRSVTAFRIHEFRNVIQDV</sequence>
<evidence type="ECO:0000256" key="1">
    <source>
        <dbReference type="SAM" id="MobiDB-lite"/>
    </source>
</evidence>
<protein>
    <submittedName>
        <fullName evidence="2">Uncharacterized protein</fullName>
    </submittedName>
</protein>
<reference evidence="2 3" key="1">
    <citation type="submission" date="2021-06" db="EMBL/GenBank/DDBJ databases">
        <title>Caerostris extrusa draft genome.</title>
        <authorList>
            <person name="Kono N."/>
            <person name="Arakawa K."/>
        </authorList>
    </citation>
    <scope>NUCLEOTIDE SEQUENCE [LARGE SCALE GENOMIC DNA]</scope>
</reference>
<feature type="compositionally biased region" description="Polar residues" evidence="1">
    <location>
        <begin position="1"/>
        <end position="11"/>
    </location>
</feature>
<organism evidence="2 3">
    <name type="scientific">Caerostris extrusa</name>
    <name type="common">Bark spider</name>
    <name type="synonym">Caerostris bankana</name>
    <dbReference type="NCBI Taxonomy" id="172846"/>
    <lineage>
        <taxon>Eukaryota</taxon>
        <taxon>Metazoa</taxon>
        <taxon>Ecdysozoa</taxon>
        <taxon>Arthropoda</taxon>
        <taxon>Chelicerata</taxon>
        <taxon>Arachnida</taxon>
        <taxon>Araneae</taxon>
        <taxon>Araneomorphae</taxon>
        <taxon>Entelegynae</taxon>
        <taxon>Araneoidea</taxon>
        <taxon>Araneidae</taxon>
        <taxon>Caerostris</taxon>
    </lineage>
</organism>
<proteinExistence type="predicted"/>
<evidence type="ECO:0000313" key="3">
    <source>
        <dbReference type="Proteomes" id="UP001054945"/>
    </source>
</evidence>
<feature type="region of interest" description="Disordered" evidence="1">
    <location>
        <begin position="1"/>
        <end position="29"/>
    </location>
</feature>
<keyword evidence="3" id="KW-1185">Reference proteome</keyword>
<accession>A0AAV4Y9K6</accession>
<name>A0AAV4Y9K6_CAEEX</name>